<evidence type="ECO:0000256" key="5">
    <source>
        <dbReference type="SAM" id="MobiDB-lite"/>
    </source>
</evidence>
<feature type="region of interest" description="Disordered" evidence="5">
    <location>
        <begin position="215"/>
        <end position="264"/>
    </location>
</feature>
<comment type="subcellular location">
    <subcellularLocation>
        <location evidence="1 4">Cell outer membrane</location>
    </subcellularLocation>
</comment>
<evidence type="ECO:0000256" key="3">
    <source>
        <dbReference type="RuleBase" id="RU004003"/>
    </source>
</evidence>
<keyword evidence="2 6" id="KW-0732">Signal</keyword>
<organism evidence="9 10">
    <name type="scientific">Ideonella lacteola</name>
    <dbReference type="NCBI Taxonomy" id="2984193"/>
    <lineage>
        <taxon>Bacteria</taxon>
        <taxon>Pseudomonadati</taxon>
        <taxon>Pseudomonadota</taxon>
        <taxon>Betaproteobacteria</taxon>
        <taxon>Burkholderiales</taxon>
        <taxon>Sphaerotilaceae</taxon>
        <taxon>Ideonella</taxon>
    </lineage>
</organism>
<feature type="signal peptide" evidence="6">
    <location>
        <begin position="1"/>
        <end position="24"/>
    </location>
</feature>
<dbReference type="NCBIfam" id="TIGR02516">
    <property type="entry name" value="type_III_yscC"/>
    <property type="match status" value="1"/>
</dbReference>
<dbReference type="PANTHER" id="PTHR30332:SF5">
    <property type="entry name" value="SPI-1 TYPE 3 SECRETION SYSTEM SECRETIN"/>
    <property type="match status" value="1"/>
</dbReference>
<dbReference type="Pfam" id="PF00263">
    <property type="entry name" value="Secretin"/>
    <property type="match status" value="1"/>
</dbReference>
<dbReference type="PANTHER" id="PTHR30332">
    <property type="entry name" value="PROBABLE GENERAL SECRETION PATHWAY PROTEIN D"/>
    <property type="match status" value="1"/>
</dbReference>
<feature type="chain" id="PRO_5046631216" evidence="6">
    <location>
        <begin position="25"/>
        <end position="574"/>
    </location>
</feature>
<dbReference type="Proteomes" id="UP001371218">
    <property type="component" value="Unassembled WGS sequence"/>
</dbReference>
<dbReference type="EMBL" id="JBBUTG010000002">
    <property type="protein sequence ID" value="MEK8029959.1"/>
    <property type="molecule type" value="Genomic_DNA"/>
</dbReference>
<keyword evidence="10" id="KW-1185">Reference proteome</keyword>
<dbReference type="InterPro" id="IPR004846">
    <property type="entry name" value="T2SS/T3SS_dom"/>
</dbReference>
<comment type="similarity">
    <text evidence="3">Belongs to the bacterial secretin family.</text>
</comment>
<evidence type="ECO:0000313" key="10">
    <source>
        <dbReference type="Proteomes" id="UP001371218"/>
    </source>
</evidence>
<dbReference type="InterPro" id="IPR005644">
    <property type="entry name" value="NolW-like"/>
</dbReference>
<feature type="compositionally biased region" description="Low complexity" evidence="5">
    <location>
        <begin position="229"/>
        <end position="240"/>
    </location>
</feature>
<feature type="domain" description="Type II/III secretion system secretin-like" evidence="7">
    <location>
        <begin position="364"/>
        <end position="526"/>
    </location>
</feature>
<evidence type="ECO:0000256" key="4">
    <source>
        <dbReference type="RuleBase" id="RU004004"/>
    </source>
</evidence>
<dbReference type="InterPro" id="IPR050810">
    <property type="entry name" value="Bact_Secretion_Sys_Channel"/>
</dbReference>
<gene>
    <name evidence="9" type="primary">sctC</name>
    <name evidence="9" type="ORF">AACH06_03915</name>
</gene>
<evidence type="ECO:0000313" key="9">
    <source>
        <dbReference type="EMBL" id="MEK8029959.1"/>
    </source>
</evidence>
<feature type="domain" description="NolW-like" evidence="8">
    <location>
        <begin position="177"/>
        <end position="298"/>
    </location>
</feature>
<dbReference type="Gene3D" id="3.55.50.30">
    <property type="match status" value="1"/>
</dbReference>
<keyword evidence="4" id="KW-0813">Transport</keyword>
<reference evidence="9 10" key="1">
    <citation type="submission" date="2024-04" db="EMBL/GenBank/DDBJ databases">
        <title>Novel species of the genus Ideonella isolated from streams.</title>
        <authorList>
            <person name="Lu H."/>
        </authorList>
    </citation>
    <scope>NUCLEOTIDE SEQUENCE [LARGE SCALE GENOMIC DNA]</scope>
    <source>
        <strain evidence="9 10">DXS29W</strain>
    </source>
</reference>
<comment type="caution">
    <text evidence="9">The sequence shown here is derived from an EMBL/GenBank/DDBJ whole genome shotgun (WGS) entry which is preliminary data.</text>
</comment>
<dbReference type="Pfam" id="PF03958">
    <property type="entry name" value="Secretin_N"/>
    <property type="match status" value="1"/>
</dbReference>
<sequence length="574" mass="61764">MAFFARASALACLLAIGLTGIAQATPPSSWKEASPFIYKARGSTLRDVLKDFAKTYGATVASTLPGNLPLDGKFEGNSAEDFLDRLALAHQFTWFFYNGKLYISPQQDRVSQRIDIGEMTASDVKQALLGLGLYEPKFGWGELQEESAVLVSGPRDYVQLVKQAIGREIETGDPETLMFRLKYAFLEDRQLTYRDKVVTVPGVLSILRNLARDTQSQNNNLNDGGGAGSSSRLRTSGNSSPKPGGDVPRNAPTTGGGRRESPAIIEGDVRTNTIIVRDQPKRHAMYRSMIERLDVPQSMVEIEAIIIDVERSRLKELGVDWASAFGSGSGRSTVEMNNLDAAKLASPGTLTINNLGRFLAKVRALEGEGEASIVAKPTVMTMDNLGAVIDLSRTVYIRLVGERVASAEPVTAGTFLKVTPNIVREGGEPQVRLFIDIEDGSVSEPAVNGTTVSGTPTVERSTVATQMVVQDQQSLIVGGFNVRTKASSTNGVTGLGRIPLIGGLFRNDNAEQRTRERMFIITPRVVNTAAAQARARRVKELPLVSTTPILPAEAVADAAPQGSRAYPGSEPGGE</sequence>
<dbReference type="RefSeq" id="WP_341424320.1">
    <property type="nucleotide sequence ID" value="NZ_JBBUTG010000002.1"/>
</dbReference>
<dbReference type="PRINTS" id="PR01337">
    <property type="entry name" value="TYPE3OMGPROT"/>
</dbReference>
<protein>
    <submittedName>
        <fullName evidence="9">Type III secretion system outer membrane ring subunit SctC</fullName>
    </submittedName>
</protein>
<accession>A0ABU9BJN0</accession>
<dbReference type="InterPro" id="IPR003522">
    <property type="entry name" value="T3SS_OM_pore_YscC"/>
</dbReference>
<evidence type="ECO:0000259" key="7">
    <source>
        <dbReference type="Pfam" id="PF00263"/>
    </source>
</evidence>
<evidence type="ECO:0000256" key="6">
    <source>
        <dbReference type="SAM" id="SignalP"/>
    </source>
</evidence>
<evidence type="ECO:0000256" key="1">
    <source>
        <dbReference type="ARBA" id="ARBA00004442"/>
    </source>
</evidence>
<name>A0ABU9BJN0_9BURK</name>
<proteinExistence type="inferred from homology"/>
<evidence type="ECO:0000259" key="8">
    <source>
        <dbReference type="Pfam" id="PF03958"/>
    </source>
</evidence>
<dbReference type="InterPro" id="IPR038591">
    <property type="entry name" value="NolW-like_sf"/>
</dbReference>
<evidence type="ECO:0000256" key="2">
    <source>
        <dbReference type="ARBA" id="ARBA00022729"/>
    </source>
</evidence>
<dbReference type="Gene3D" id="3.30.1370.120">
    <property type="match status" value="2"/>
</dbReference>